<keyword evidence="1" id="KW-0732">Signal</keyword>
<sequence>MQPPRLPLLNNLCLVFKQIAMANLCLNPVKCSLFHCQTSSLGHVISEEGVSTDPAKVEVVEQCPVPTSTAEVCSFLGLVSYYRRFIAGFADIVLLVHCIS</sequence>
<proteinExistence type="predicted"/>
<reference evidence="2" key="1">
    <citation type="journal article" date="2023" name="Science">
        <title>Genome structures resolve the early diversification of teleost fishes.</title>
        <authorList>
            <person name="Parey E."/>
            <person name="Louis A."/>
            <person name="Montfort J."/>
            <person name="Bouchez O."/>
            <person name="Roques C."/>
            <person name="Iampietro C."/>
            <person name="Lluch J."/>
            <person name="Castinel A."/>
            <person name="Donnadieu C."/>
            <person name="Desvignes T."/>
            <person name="Floi Bucao C."/>
            <person name="Jouanno E."/>
            <person name="Wen M."/>
            <person name="Mejri S."/>
            <person name="Dirks R."/>
            <person name="Jansen H."/>
            <person name="Henkel C."/>
            <person name="Chen W.J."/>
            <person name="Zahm M."/>
            <person name="Cabau C."/>
            <person name="Klopp C."/>
            <person name="Thompson A.W."/>
            <person name="Robinson-Rechavi M."/>
            <person name="Braasch I."/>
            <person name="Lecointre G."/>
            <person name="Bobe J."/>
            <person name="Postlethwait J.H."/>
            <person name="Berthelot C."/>
            <person name="Roest Crollius H."/>
            <person name="Guiguen Y."/>
        </authorList>
    </citation>
    <scope>NUCLEOTIDE SEQUENCE</scope>
    <source>
        <strain evidence="2">NC1722</strain>
    </source>
</reference>
<dbReference type="PANTHER" id="PTHR33064">
    <property type="entry name" value="POL PROTEIN"/>
    <property type="match status" value="1"/>
</dbReference>
<dbReference type="InterPro" id="IPR043128">
    <property type="entry name" value="Rev_trsase/Diguanyl_cyclase"/>
</dbReference>
<feature type="chain" id="PRO_5042282549" description="Mitochondrial protein" evidence="1">
    <location>
        <begin position="23"/>
        <end position="100"/>
    </location>
</feature>
<dbReference type="Proteomes" id="UP001221898">
    <property type="component" value="Unassembled WGS sequence"/>
</dbReference>
<name>A0AAD7R6X8_9TELE</name>
<feature type="signal peptide" evidence="1">
    <location>
        <begin position="1"/>
        <end position="22"/>
    </location>
</feature>
<evidence type="ECO:0008006" key="4">
    <source>
        <dbReference type="Google" id="ProtNLM"/>
    </source>
</evidence>
<evidence type="ECO:0000256" key="1">
    <source>
        <dbReference type="SAM" id="SignalP"/>
    </source>
</evidence>
<dbReference type="InterPro" id="IPR043502">
    <property type="entry name" value="DNA/RNA_pol_sf"/>
</dbReference>
<dbReference type="EMBL" id="JAINUG010000482">
    <property type="protein sequence ID" value="KAJ8367375.1"/>
    <property type="molecule type" value="Genomic_DNA"/>
</dbReference>
<organism evidence="2 3">
    <name type="scientific">Aldrovandia affinis</name>
    <dbReference type="NCBI Taxonomy" id="143900"/>
    <lineage>
        <taxon>Eukaryota</taxon>
        <taxon>Metazoa</taxon>
        <taxon>Chordata</taxon>
        <taxon>Craniata</taxon>
        <taxon>Vertebrata</taxon>
        <taxon>Euteleostomi</taxon>
        <taxon>Actinopterygii</taxon>
        <taxon>Neopterygii</taxon>
        <taxon>Teleostei</taxon>
        <taxon>Notacanthiformes</taxon>
        <taxon>Halosauridae</taxon>
        <taxon>Aldrovandia</taxon>
    </lineage>
</organism>
<evidence type="ECO:0000313" key="2">
    <source>
        <dbReference type="EMBL" id="KAJ8367375.1"/>
    </source>
</evidence>
<gene>
    <name evidence="2" type="ORF">AAFF_G00320440</name>
</gene>
<keyword evidence="3" id="KW-1185">Reference proteome</keyword>
<dbReference type="AlphaFoldDB" id="A0AAD7R6X8"/>
<dbReference type="PANTHER" id="PTHR33064:SF37">
    <property type="entry name" value="RIBONUCLEASE H"/>
    <property type="match status" value="1"/>
</dbReference>
<evidence type="ECO:0000313" key="3">
    <source>
        <dbReference type="Proteomes" id="UP001221898"/>
    </source>
</evidence>
<comment type="caution">
    <text evidence="2">The sequence shown here is derived from an EMBL/GenBank/DDBJ whole genome shotgun (WGS) entry which is preliminary data.</text>
</comment>
<dbReference type="Gene3D" id="3.30.70.270">
    <property type="match status" value="2"/>
</dbReference>
<dbReference type="InterPro" id="IPR051320">
    <property type="entry name" value="Viral_Replic_Matur_Polypro"/>
</dbReference>
<accession>A0AAD7R6X8</accession>
<protein>
    <recommendedName>
        <fullName evidence="4">Mitochondrial protein</fullName>
    </recommendedName>
</protein>
<dbReference type="SUPFAM" id="SSF56672">
    <property type="entry name" value="DNA/RNA polymerases"/>
    <property type="match status" value="1"/>
</dbReference>